<evidence type="ECO:0000259" key="1">
    <source>
        <dbReference type="Pfam" id="PF14488"/>
    </source>
</evidence>
<name>A0AAJ5WRW2_9BACT</name>
<dbReference type="InterPro" id="IPR017853">
    <property type="entry name" value="GH"/>
</dbReference>
<sequence>MKMQQLFLVTALLLCWGCNKKEGKGGDEEKPAIDKAAILAQVKATRMLNDYNDEGCYVYYLGGVATAPEATMGRSLSTADKHEGRAAFKLDYRFTGKSMSAAPEAAFLEQNWADYRPDLGFHPLGVSLWVKGRTGQSDALRLVLIQDETLQATRDQRAYFQYTDATILSSDSWQQLVIPYEAFTRFKSITGRETLQLNRVVGYRIEVVSSSQQSHTGSFLVDQLEQYTNYDPSFSTPQFSSIFIQLGASYAQEDWRAAFRACKEVNIDTWIIQYSHGYGSQNNISWYSNTAASWNTVEYPIIDSMVAAAEETGFKLIFGLYGGDYGTDISNASVYNNLYERNKIVLDELYDKFAASPSFAGWYITEEFHDGTYPVGWHKDPARGLLANYLQRVAAHAKSKARQFPVQIAPALFRGMPADKCGEWFKTLFQQTPDIDFLYLQDIGGRCFVDIDVDLPNYFAEIKKACIETGVEFGVDIESFQYCWCPDVPYHAKEWEEVKEQLLVAGLFTSHITNFSWLTFKPGLNSFEGYKAYLKANNLIN</sequence>
<gene>
    <name evidence="2" type="ORF">P0Y53_24380</name>
</gene>
<dbReference type="InterPro" id="IPR008979">
    <property type="entry name" value="Galactose-bd-like_sf"/>
</dbReference>
<dbReference type="AlphaFoldDB" id="A0AAJ5WRW2"/>
<organism evidence="2 3">
    <name type="scientific">Candidatus Pseudobacter hemicellulosilyticus</name>
    <dbReference type="NCBI Taxonomy" id="3121375"/>
    <lineage>
        <taxon>Bacteria</taxon>
        <taxon>Pseudomonadati</taxon>
        <taxon>Bacteroidota</taxon>
        <taxon>Chitinophagia</taxon>
        <taxon>Chitinophagales</taxon>
        <taxon>Chitinophagaceae</taxon>
        <taxon>Pseudobacter</taxon>
    </lineage>
</organism>
<proteinExistence type="predicted"/>
<dbReference type="Gene3D" id="3.20.20.80">
    <property type="entry name" value="Glycosidases"/>
    <property type="match status" value="1"/>
</dbReference>
<dbReference type="InterPro" id="IPR027849">
    <property type="entry name" value="DUF4434"/>
</dbReference>
<dbReference type="EMBL" id="CP119311">
    <property type="protein sequence ID" value="WEK35635.1"/>
    <property type="molecule type" value="Genomic_DNA"/>
</dbReference>
<reference evidence="2" key="1">
    <citation type="submission" date="2023-03" db="EMBL/GenBank/DDBJ databases">
        <title>Andean soil-derived lignocellulolytic bacterial consortium as a source of novel taxa and putative plastic-active enzymes.</title>
        <authorList>
            <person name="Diaz-Garcia L."/>
            <person name="Chuvochina M."/>
            <person name="Feuerriegel G."/>
            <person name="Bunk B."/>
            <person name="Sproer C."/>
            <person name="Streit W.R."/>
            <person name="Rodriguez L.M."/>
            <person name="Overmann J."/>
            <person name="Jimenez D.J."/>
        </authorList>
    </citation>
    <scope>NUCLEOTIDE SEQUENCE</scope>
    <source>
        <strain evidence="2">MAG 7</strain>
    </source>
</reference>
<dbReference type="Proteomes" id="UP001220610">
    <property type="component" value="Chromosome"/>
</dbReference>
<evidence type="ECO:0000313" key="2">
    <source>
        <dbReference type="EMBL" id="WEK35635.1"/>
    </source>
</evidence>
<dbReference type="SUPFAM" id="SSF49785">
    <property type="entry name" value="Galactose-binding domain-like"/>
    <property type="match status" value="1"/>
</dbReference>
<evidence type="ECO:0000313" key="3">
    <source>
        <dbReference type="Proteomes" id="UP001220610"/>
    </source>
</evidence>
<dbReference type="SUPFAM" id="SSF51445">
    <property type="entry name" value="(Trans)glycosidases"/>
    <property type="match status" value="1"/>
</dbReference>
<protein>
    <submittedName>
        <fullName evidence="2">DUF4434 domain-containing protein</fullName>
    </submittedName>
</protein>
<dbReference type="Pfam" id="PF14488">
    <property type="entry name" value="DUF4434"/>
    <property type="match status" value="1"/>
</dbReference>
<feature type="domain" description="DUF4434" evidence="1">
    <location>
        <begin position="250"/>
        <end position="517"/>
    </location>
</feature>
<accession>A0AAJ5WRW2</accession>